<dbReference type="GO" id="GO:0004318">
    <property type="term" value="F:enoyl-[acyl-carrier-protein] reductase (NADH) activity"/>
    <property type="evidence" value="ECO:0007669"/>
    <property type="project" value="InterPro"/>
</dbReference>
<dbReference type="InterPro" id="IPR013785">
    <property type="entry name" value="Aldolase_TIM"/>
</dbReference>
<evidence type="ECO:0000313" key="4">
    <source>
        <dbReference type="EMBL" id="KIO22186.1"/>
    </source>
</evidence>
<dbReference type="HOGENOM" id="CLU_1046600_0_0_1"/>
<dbReference type="OrthoDB" id="4251012at2759"/>
<dbReference type="AlphaFoldDB" id="A0A0C3QB08"/>
<dbReference type="EMBL" id="KN823116">
    <property type="protein sequence ID" value="KIO22186.1"/>
    <property type="molecule type" value="Genomic_DNA"/>
</dbReference>
<gene>
    <name evidence="4" type="ORF">M407DRAFT_28275</name>
</gene>
<keyword evidence="1" id="KW-0808">Transferase</keyword>
<dbReference type="PANTHER" id="PTHR10982">
    <property type="entry name" value="MALONYL COA-ACYL CARRIER PROTEIN TRANSACYLASE"/>
    <property type="match status" value="1"/>
</dbReference>
<feature type="compositionally biased region" description="Polar residues" evidence="2">
    <location>
        <begin position="34"/>
        <end position="54"/>
    </location>
</feature>
<dbReference type="GO" id="GO:0016740">
    <property type="term" value="F:transferase activity"/>
    <property type="evidence" value="ECO:0007669"/>
    <property type="project" value="UniProtKB-KW"/>
</dbReference>
<evidence type="ECO:0000313" key="5">
    <source>
        <dbReference type="Proteomes" id="UP000054248"/>
    </source>
</evidence>
<evidence type="ECO:0000256" key="2">
    <source>
        <dbReference type="SAM" id="MobiDB-lite"/>
    </source>
</evidence>
<proteinExistence type="predicted"/>
<dbReference type="InterPro" id="IPR050830">
    <property type="entry name" value="Fungal_FAS"/>
</dbReference>
<feature type="compositionally biased region" description="Low complexity" evidence="2">
    <location>
        <begin position="18"/>
        <end position="33"/>
    </location>
</feature>
<reference evidence="5" key="2">
    <citation type="submission" date="2015-01" db="EMBL/GenBank/DDBJ databases">
        <title>Evolutionary Origins and Diversification of the Mycorrhizal Mutualists.</title>
        <authorList>
            <consortium name="DOE Joint Genome Institute"/>
            <consortium name="Mycorrhizal Genomics Consortium"/>
            <person name="Kohler A."/>
            <person name="Kuo A."/>
            <person name="Nagy L.G."/>
            <person name="Floudas D."/>
            <person name="Copeland A."/>
            <person name="Barry K.W."/>
            <person name="Cichocki N."/>
            <person name="Veneault-Fourrey C."/>
            <person name="LaButti K."/>
            <person name="Lindquist E.A."/>
            <person name="Lipzen A."/>
            <person name="Lundell T."/>
            <person name="Morin E."/>
            <person name="Murat C."/>
            <person name="Riley R."/>
            <person name="Ohm R."/>
            <person name="Sun H."/>
            <person name="Tunlid A."/>
            <person name="Henrissat B."/>
            <person name="Grigoriev I.V."/>
            <person name="Hibbett D.S."/>
            <person name="Martin F."/>
        </authorList>
    </citation>
    <scope>NUCLEOTIDE SEQUENCE [LARGE SCALE GENOMIC DNA]</scope>
    <source>
        <strain evidence="5">MUT 4182</strain>
    </source>
</reference>
<keyword evidence="5" id="KW-1185">Reference proteome</keyword>
<dbReference type="Pfam" id="PF08354">
    <property type="entry name" value="Fas1-AflB-like_hel"/>
    <property type="match status" value="1"/>
</dbReference>
<feature type="region of interest" description="Disordered" evidence="2">
    <location>
        <begin position="18"/>
        <end position="55"/>
    </location>
</feature>
<sequence length="266" mass="28844">MPKSRKLKSRFLLAIASPSTPCSSTNANSASSSVYDKNSSQRLSQSRTPSSAGIPSTDKAAEIIDAFEQLVSNTLLPSPLLSTPFTKLSPSNPYFPIICQWTGGRAGEDFHQPILATYGPIRRQSNISLVSGSGLGDSKDHTPFDGVLYTSCMTWKEFDNTVFNMPKEKRASWLENDGAVVGKLYLQDPVPVSVVIKGSARSLGPSPFPIGRCHAPLHIKLIELTSTRISSLENTPPTLSPSLPNFFASTLNGLRFDILRSTQQKS</sequence>
<name>A0A0C3QB08_9AGAM</name>
<accession>A0A0C3QB08</accession>
<evidence type="ECO:0000256" key="1">
    <source>
        <dbReference type="ARBA" id="ARBA00022679"/>
    </source>
</evidence>
<dbReference type="Proteomes" id="UP000054248">
    <property type="component" value="Unassembled WGS sequence"/>
</dbReference>
<evidence type="ECO:0000259" key="3">
    <source>
        <dbReference type="Pfam" id="PF08354"/>
    </source>
</evidence>
<protein>
    <recommendedName>
        <fullName evidence="3">Fatty acid synthase beta subunit AflB /Fas1-like central domain-containing protein</fullName>
    </recommendedName>
</protein>
<dbReference type="STRING" id="1051891.A0A0C3QB08"/>
<dbReference type="InterPro" id="IPR013565">
    <property type="entry name" value="Fas1/AflB-like_central"/>
</dbReference>
<dbReference type="Gene3D" id="3.20.20.70">
    <property type="entry name" value="Aldolase class I"/>
    <property type="match status" value="1"/>
</dbReference>
<organism evidence="4 5">
    <name type="scientific">Tulasnella calospora MUT 4182</name>
    <dbReference type="NCBI Taxonomy" id="1051891"/>
    <lineage>
        <taxon>Eukaryota</taxon>
        <taxon>Fungi</taxon>
        <taxon>Dikarya</taxon>
        <taxon>Basidiomycota</taxon>
        <taxon>Agaricomycotina</taxon>
        <taxon>Agaricomycetes</taxon>
        <taxon>Cantharellales</taxon>
        <taxon>Tulasnellaceae</taxon>
        <taxon>Tulasnella</taxon>
    </lineage>
</organism>
<reference evidence="4 5" key="1">
    <citation type="submission" date="2014-04" db="EMBL/GenBank/DDBJ databases">
        <authorList>
            <consortium name="DOE Joint Genome Institute"/>
            <person name="Kuo A."/>
            <person name="Girlanda M."/>
            <person name="Perotto S."/>
            <person name="Kohler A."/>
            <person name="Nagy L.G."/>
            <person name="Floudas D."/>
            <person name="Copeland A."/>
            <person name="Barry K.W."/>
            <person name="Cichocki N."/>
            <person name="Veneault-Fourrey C."/>
            <person name="LaButti K."/>
            <person name="Lindquist E.A."/>
            <person name="Lipzen A."/>
            <person name="Lundell T."/>
            <person name="Morin E."/>
            <person name="Murat C."/>
            <person name="Sun H."/>
            <person name="Tunlid A."/>
            <person name="Henrissat B."/>
            <person name="Grigoriev I.V."/>
            <person name="Hibbett D.S."/>
            <person name="Martin F."/>
            <person name="Nordberg H.P."/>
            <person name="Cantor M.N."/>
            <person name="Hua S.X."/>
        </authorList>
    </citation>
    <scope>NUCLEOTIDE SEQUENCE [LARGE SCALE GENOMIC DNA]</scope>
    <source>
        <strain evidence="4 5">MUT 4182</strain>
    </source>
</reference>
<feature type="domain" description="Fatty acid synthase beta subunit AflB /Fas1-like central" evidence="3">
    <location>
        <begin position="96"/>
        <end position="144"/>
    </location>
</feature>
<dbReference type="PANTHER" id="PTHR10982:SF21">
    <property type="entry name" value="FATTY ACID SYNTHASE SUBUNIT BETA"/>
    <property type="match status" value="1"/>
</dbReference>